<sequence>MTSRVYYVPGALLLFAATVLLIITSVSLPYLPAIDFVRSHVESGNIRVANAQGNAMSPSISQLKFGLWSYCTIESPSGHRSCSTTGYAYSVRIRNNGSAGSVTIASSWTRGLAVHPVAAGVSFIAFLLSFSTHTTVTLLASLASFLAASLTLIAFAVDIALFAFVKQEVGTLKNSHFVTNPAPAFWMTFASFILLLLAGGTIWFGRRRQTRFDAADPSDSGPYQARHGGFWSRFRRTPKY</sequence>
<reference evidence="1" key="2">
    <citation type="journal article" date="2020" name="Nat. Commun.">
        <title>Large-scale genome sequencing of mycorrhizal fungi provides insights into the early evolution of symbiotic traits.</title>
        <authorList>
            <person name="Miyauchi S."/>
            <person name="Kiss E."/>
            <person name="Kuo A."/>
            <person name="Drula E."/>
            <person name="Kohler A."/>
            <person name="Sanchez-Garcia M."/>
            <person name="Morin E."/>
            <person name="Andreopoulos B."/>
            <person name="Barry K.W."/>
            <person name="Bonito G."/>
            <person name="Buee M."/>
            <person name="Carver A."/>
            <person name="Chen C."/>
            <person name="Cichocki N."/>
            <person name="Clum A."/>
            <person name="Culley D."/>
            <person name="Crous P.W."/>
            <person name="Fauchery L."/>
            <person name="Girlanda M."/>
            <person name="Hayes R.D."/>
            <person name="Keri Z."/>
            <person name="LaButti K."/>
            <person name="Lipzen A."/>
            <person name="Lombard V."/>
            <person name="Magnuson J."/>
            <person name="Maillard F."/>
            <person name="Murat C."/>
            <person name="Nolan M."/>
            <person name="Ohm R.A."/>
            <person name="Pangilinan J."/>
            <person name="Pereira M.F."/>
            <person name="Perotto S."/>
            <person name="Peter M."/>
            <person name="Pfister S."/>
            <person name="Riley R."/>
            <person name="Sitrit Y."/>
            <person name="Stielow J.B."/>
            <person name="Szollosi G."/>
            <person name="Zifcakova L."/>
            <person name="Stursova M."/>
            <person name="Spatafora J.W."/>
            <person name="Tedersoo L."/>
            <person name="Vaario L.M."/>
            <person name="Yamada A."/>
            <person name="Yan M."/>
            <person name="Wang P."/>
            <person name="Xu J."/>
            <person name="Bruns T."/>
            <person name="Baldrian P."/>
            <person name="Vilgalys R."/>
            <person name="Dunand C."/>
            <person name="Henrissat B."/>
            <person name="Grigoriev I.V."/>
            <person name="Hibbett D."/>
            <person name="Nagy L.G."/>
            <person name="Martin F.M."/>
        </authorList>
    </citation>
    <scope>NUCLEOTIDE SEQUENCE</scope>
    <source>
        <strain evidence="1">P2</strain>
    </source>
</reference>
<protein>
    <submittedName>
        <fullName evidence="1">Pali-domain-containing protein</fullName>
    </submittedName>
</protein>
<accession>A0ACB6Z4Q2</accession>
<dbReference type="EMBL" id="MU118127">
    <property type="protein sequence ID" value="KAF9644635.1"/>
    <property type="molecule type" value="Genomic_DNA"/>
</dbReference>
<reference evidence="1" key="1">
    <citation type="submission" date="2019-10" db="EMBL/GenBank/DDBJ databases">
        <authorList>
            <consortium name="DOE Joint Genome Institute"/>
            <person name="Kuo A."/>
            <person name="Miyauchi S."/>
            <person name="Kiss E."/>
            <person name="Drula E."/>
            <person name="Kohler A."/>
            <person name="Sanchez-Garcia M."/>
            <person name="Andreopoulos B."/>
            <person name="Barry K.W."/>
            <person name="Bonito G."/>
            <person name="Buee M."/>
            <person name="Carver A."/>
            <person name="Chen C."/>
            <person name="Cichocki N."/>
            <person name="Clum A."/>
            <person name="Culley D."/>
            <person name="Crous P.W."/>
            <person name="Fauchery L."/>
            <person name="Girlanda M."/>
            <person name="Hayes R."/>
            <person name="Keri Z."/>
            <person name="Labutti K."/>
            <person name="Lipzen A."/>
            <person name="Lombard V."/>
            <person name="Magnuson J."/>
            <person name="Maillard F."/>
            <person name="Morin E."/>
            <person name="Murat C."/>
            <person name="Nolan M."/>
            <person name="Ohm R."/>
            <person name="Pangilinan J."/>
            <person name="Pereira M."/>
            <person name="Perotto S."/>
            <person name="Peter M."/>
            <person name="Riley R."/>
            <person name="Sitrit Y."/>
            <person name="Stielow B."/>
            <person name="Szollosi G."/>
            <person name="Zifcakova L."/>
            <person name="Stursova M."/>
            <person name="Spatafora J.W."/>
            <person name="Tedersoo L."/>
            <person name="Vaario L.-M."/>
            <person name="Yamada A."/>
            <person name="Yan M."/>
            <person name="Wang P."/>
            <person name="Xu J."/>
            <person name="Bruns T."/>
            <person name="Baldrian P."/>
            <person name="Vilgalys R."/>
            <person name="Henrissat B."/>
            <person name="Grigoriev I.V."/>
            <person name="Hibbett D."/>
            <person name="Nagy L.G."/>
            <person name="Martin F.M."/>
        </authorList>
    </citation>
    <scope>NUCLEOTIDE SEQUENCE</scope>
    <source>
        <strain evidence="1">P2</strain>
    </source>
</reference>
<proteinExistence type="predicted"/>
<keyword evidence="2" id="KW-1185">Reference proteome</keyword>
<organism evidence="1 2">
    <name type="scientific">Thelephora ganbajun</name>
    <name type="common">Ganba fungus</name>
    <dbReference type="NCBI Taxonomy" id="370292"/>
    <lineage>
        <taxon>Eukaryota</taxon>
        <taxon>Fungi</taxon>
        <taxon>Dikarya</taxon>
        <taxon>Basidiomycota</taxon>
        <taxon>Agaricomycotina</taxon>
        <taxon>Agaricomycetes</taxon>
        <taxon>Thelephorales</taxon>
        <taxon>Thelephoraceae</taxon>
        <taxon>Thelephora</taxon>
    </lineage>
</organism>
<gene>
    <name evidence="1" type="ORF">BDM02DRAFT_3102593</name>
</gene>
<dbReference type="Proteomes" id="UP000886501">
    <property type="component" value="Unassembled WGS sequence"/>
</dbReference>
<evidence type="ECO:0000313" key="1">
    <source>
        <dbReference type="EMBL" id="KAF9644635.1"/>
    </source>
</evidence>
<evidence type="ECO:0000313" key="2">
    <source>
        <dbReference type="Proteomes" id="UP000886501"/>
    </source>
</evidence>
<comment type="caution">
    <text evidence="1">The sequence shown here is derived from an EMBL/GenBank/DDBJ whole genome shotgun (WGS) entry which is preliminary data.</text>
</comment>
<name>A0ACB6Z4Q2_THEGA</name>